<dbReference type="InterPro" id="IPR006176">
    <property type="entry name" value="3-OHacyl-CoA_DH_NAD-bd"/>
</dbReference>
<dbReference type="EMBL" id="JBDIME010000039">
    <property type="protein sequence ID" value="MEN2793140.1"/>
    <property type="molecule type" value="Genomic_DNA"/>
</dbReference>
<dbReference type="InterPro" id="IPR018376">
    <property type="entry name" value="Enoyl-CoA_hyd/isom_CS"/>
</dbReference>
<keyword evidence="5" id="KW-0276">Fatty acid metabolism</keyword>
<dbReference type="Proteomes" id="UP001419910">
    <property type="component" value="Unassembled WGS sequence"/>
</dbReference>
<evidence type="ECO:0000259" key="17">
    <source>
        <dbReference type="Pfam" id="PF02737"/>
    </source>
</evidence>
<keyword evidence="19" id="KW-1185">Reference proteome</keyword>
<evidence type="ECO:0000256" key="4">
    <source>
        <dbReference type="ARBA" id="ARBA00011245"/>
    </source>
</evidence>
<accession>A0ABU9YBI1</accession>
<organism evidence="18 19">
    <name type="scientific">Sphingomonas oligophenolica</name>
    <dbReference type="NCBI Taxonomy" id="301154"/>
    <lineage>
        <taxon>Bacteria</taxon>
        <taxon>Pseudomonadati</taxon>
        <taxon>Pseudomonadota</taxon>
        <taxon>Alphaproteobacteria</taxon>
        <taxon>Sphingomonadales</taxon>
        <taxon>Sphingomonadaceae</taxon>
        <taxon>Sphingomonas</taxon>
    </lineage>
</organism>
<dbReference type="Pfam" id="PF00378">
    <property type="entry name" value="ECH_1"/>
    <property type="match status" value="1"/>
</dbReference>
<evidence type="ECO:0000256" key="5">
    <source>
        <dbReference type="ARBA" id="ARBA00022832"/>
    </source>
</evidence>
<evidence type="ECO:0000256" key="2">
    <source>
        <dbReference type="ARBA" id="ARBA00005005"/>
    </source>
</evidence>
<evidence type="ECO:0000256" key="12">
    <source>
        <dbReference type="ARBA" id="ARBA00023239"/>
    </source>
</evidence>
<dbReference type="PANTHER" id="PTHR23309:SF49">
    <property type="entry name" value="PEROXISOMAL BIFUNCTIONAL ENZYME"/>
    <property type="match status" value="1"/>
</dbReference>
<evidence type="ECO:0000256" key="1">
    <source>
        <dbReference type="ARBA" id="ARBA00004275"/>
    </source>
</evidence>
<dbReference type="SUPFAM" id="SSF48179">
    <property type="entry name" value="6-phosphogluconate dehydrogenase C-terminal domain-like"/>
    <property type="match status" value="2"/>
</dbReference>
<keyword evidence="13" id="KW-0511">Multifunctional enzyme</keyword>
<feature type="domain" description="3-hydroxyacyl-CoA dehydrogenase NAD binding" evidence="17">
    <location>
        <begin position="330"/>
        <end position="507"/>
    </location>
</feature>
<dbReference type="Gene3D" id="1.10.1040.50">
    <property type="match status" value="1"/>
</dbReference>
<evidence type="ECO:0000256" key="6">
    <source>
        <dbReference type="ARBA" id="ARBA00022963"/>
    </source>
</evidence>
<dbReference type="SUPFAM" id="SSF52096">
    <property type="entry name" value="ClpP/crotonase"/>
    <property type="match status" value="1"/>
</dbReference>
<dbReference type="Gene3D" id="3.40.50.720">
    <property type="entry name" value="NAD(P)-binding Rossmann-like Domain"/>
    <property type="match status" value="1"/>
</dbReference>
<evidence type="ECO:0000256" key="10">
    <source>
        <dbReference type="ARBA" id="ARBA00023140"/>
    </source>
</evidence>
<comment type="pathway">
    <text evidence="2">Lipid metabolism; fatty acid beta-oxidation.</text>
</comment>
<dbReference type="InterPro" id="IPR029045">
    <property type="entry name" value="ClpP/crotonase-like_dom_sf"/>
</dbReference>
<dbReference type="CDD" id="cd06558">
    <property type="entry name" value="crotonase-like"/>
    <property type="match status" value="1"/>
</dbReference>
<evidence type="ECO:0000256" key="11">
    <source>
        <dbReference type="ARBA" id="ARBA00023235"/>
    </source>
</evidence>
<dbReference type="RefSeq" id="WP_343890281.1">
    <property type="nucleotide sequence ID" value="NZ_BAAAEH010000031.1"/>
</dbReference>
<comment type="similarity">
    <text evidence="15">Belongs to the enoyl-CoA hydratase/isomerase family.</text>
</comment>
<comment type="subunit">
    <text evidence="4">Monomer.</text>
</comment>
<dbReference type="InterPro" id="IPR001753">
    <property type="entry name" value="Enoyl-CoA_hydra/iso"/>
</dbReference>
<comment type="catalytic activity">
    <reaction evidence="14">
        <text>a (3S)-3-hydroxyacyl-CoA + NAD(+) = a 3-oxoacyl-CoA + NADH + H(+)</text>
        <dbReference type="Rhea" id="RHEA:22432"/>
        <dbReference type="ChEBI" id="CHEBI:15378"/>
        <dbReference type="ChEBI" id="CHEBI:57318"/>
        <dbReference type="ChEBI" id="CHEBI:57540"/>
        <dbReference type="ChEBI" id="CHEBI:57945"/>
        <dbReference type="ChEBI" id="CHEBI:90726"/>
        <dbReference type="EC" id="1.1.1.35"/>
    </reaction>
</comment>
<dbReference type="Gene3D" id="3.90.226.10">
    <property type="entry name" value="2-enoyl-CoA Hydratase, Chain A, domain 1"/>
    <property type="match status" value="1"/>
</dbReference>
<comment type="similarity">
    <text evidence="3">In the N-terminal section; belongs to the enoyl-CoA hydratase/isomerase family.</text>
</comment>
<evidence type="ECO:0000256" key="7">
    <source>
        <dbReference type="ARBA" id="ARBA00023002"/>
    </source>
</evidence>
<dbReference type="InterPro" id="IPR036291">
    <property type="entry name" value="NAD(P)-bd_dom_sf"/>
</dbReference>
<dbReference type="PANTHER" id="PTHR23309">
    <property type="entry name" value="3-HYDROXYACYL-COA DEHYROGENASE"/>
    <property type="match status" value="1"/>
</dbReference>
<keyword evidence="11" id="KW-0413">Isomerase</keyword>
<keyword evidence="6" id="KW-0442">Lipid degradation</keyword>
<gene>
    <name evidence="18" type="ORF">ABC974_26175</name>
</gene>
<evidence type="ECO:0000256" key="15">
    <source>
        <dbReference type="RuleBase" id="RU003707"/>
    </source>
</evidence>
<comment type="caution">
    <text evidence="18">The sequence shown here is derived from an EMBL/GenBank/DDBJ whole genome shotgun (WGS) entry which is preliminary data.</text>
</comment>
<keyword evidence="10" id="KW-0576">Peroxisome</keyword>
<dbReference type="SUPFAM" id="SSF51735">
    <property type="entry name" value="NAD(P)-binding Rossmann-fold domains"/>
    <property type="match status" value="1"/>
</dbReference>
<evidence type="ECO:0000313" key="18">
    <source>
        <dbReference type="EMBL" id="MEN2793140.1"/>
    </source>
</evidence>
<evidence type="ECO:0000256" key="8">
    <source>
        <dbReference type="ARBA" id="ARBA00023027"/>
    </source>
</evidence>
<keyword evidence="8" id="KW-0520">NAD</keyword>
<evidence type="ECO:0000313" key="19">
    <source>
        <dbReference type="Proteomes" id="UP001419910"/>
    </source>
</evidence>
<sequence>MINHIRGGHILPAMPTEPWMVRLANPLAGINGDHGMNAVRYDVTDNVAVLTVEYPPVNALSAAVRTGLGEGLAHAKSDSAVIAVVIVGGGGTFIAGADITEFGTEKSKILPSLPDLQHSLETFPKPTVAAIHGTALGGGFELALTCHARVALASAKVGLPEVNLGLLPGAGGTQRLPRLVGPEVAIDLITTGRHISAARALELGIIDAVVEDLVMGAIDHARRMATHGATLTPVIERNEKVEGISPDLFTKARQSVAKKARGKIAPLVIIDCIEAACTLPPAEGLAFEIAKFRELYASDQRAALMHYFFAEREARRVPGLAAEPRPIGSAAVIGAGTMGGGIAMVFANAGIPVHLTDISEDAVSRGINLIRKNYDVSVGRGSMTQATADKALALIATATDYADFADADIVVEAAFERMDIKRDIFSRLDAVMKPDAILGTNTSSLDIDAIAAATNRPGNVVGVHFFSPANVMKLQENIRGKLTSEQTIATVMALGKTLGKNVVLAGNCDGFIGNRMLQYYTGEAEFLMEQGATPEQIDLVAEKFGMPMGPISMRDMSGLDVGVLVREARKATLPPGERFSPILERLVERGRHGMKTGKGFYRYEGREKHPDPETTDIIEQVARELGVQRRTFTDEEIEFRLFAPLVNEGAKEIEDGTAIRASDIDVAWVNGYGFPAHKGGPMYWGEQVGLHRIYEAALGAAQRNGPRWGPGKLLERLATEGKGWKDA</sequence>
<feature type="domain" description="3-hydroxyacyl-CoA dehydrogenase C-terminal" evidence="16">
    <location>
        <begin position="510"/>
        <end position="603"/>
    </location>
</feature>
<keyword evidence="12" id="KW-0456">Lyase</keyword>
<evidence type="ECO:0000256" key="3">
    <source>
        <dbReference type="ARBA" id="ARBA00008750"/>
    </source>
</evidence>
<keyword evidence="9" id="KW-0443">Lipid metabolism</keyword>
<dbReference type="InterPro" id="IPR008927">
    <property type="entry name" value="6-PGluconate_DH-like_C_sf"/>
</dbReference>
<feature type="domain" description="3-hydroxyacyl-CoA dehydrogenase C-terminal" evidence="16">
    <location>
        <begin position="640"/>
        <end position="722"/>
    </location>
</feature>
<keyword evidence="7" id="KW-0560">Oxidoreductase</keyword>
<reference evidence="18 19" key="1">
    <citation type="submission" date="2024-05" db="EMBL/GenBank/DDBJ databases">
        <authorList>
            <person name="Liu Q."/>
            <person name="Xin Y.-H."/>
        </authorList>
    </citation>
    <scope>NUCLEOTIDE SEQUENCE [LARGE SCALE GENOMIC DNA]</scope>
    <source>
        <strain evidence="18 19">CGMCC 1.10181</strain>
    </source>
</reference>
<evidence type="ECO:0000259" key="16">
    <source>
        <dbReference type="Pfam" id="PF00725"/>
    </source>
</evidence>
<name>A0ABU9YBI1_9SPHN</name>
<protein>
    <submittedName>
        <fullName evidence="18">3-hydroxyacyl-CoA dehydrogenase NAD-binding domain-containing protein</fullName>
    </submittedName>
</protein>
<evidence type="ECO:0000256" key="14">
    <source>
        <dbReference type="ARBA" id="ARBA00049556"/>
    </source>
</evidence>
<evidence type="ECO:0000256" key="9">
    <source>
        <dbReference type="ARBA" id="ARBA00023098"/>
    </source>
</evidence>
<proteinExistence type="inferred from homology"/>
<comment type="subcellular location">
    <subcellularLocation>
        <location evidence="1">Peroxisome</location>
    </subcellularLocation>
</comment>
<dbReference type="Pfam" id="PF02737">
    <property type="entry name" value="3HCDH_N"/>
    <property type="match status" value="1"/>
</dbReference>
<dbReference type="Pfam" id="PF00725">
    <property type="entry name" value="3HCDH"/>
    <property type="match status" value="2"/>
</dbReference>
<evidence type="ECO:0000256" key="13">
    <source>
        <dbReference type="ARBA" id="ARBA00023268"/>
    </source>
</evidence>
<dbReference type="PROSITE" id="PS00166">
    <property type="entry name" value="ENOYL_COA_HYDRATASE"/>
    <property type="match status" value="1"/>
</dbReference>
<dbReference type="InterPro" id="IPR006108">
    <property type="entry name" value="3HC_DH_C"/>
</dbReference>